<name>A0AAQ4EIV5_AMBAM</name>
<organism evidence="1 2">
    <name type="scientific">Amblyomma americanum</name>
    <name type="common">Lone star tick</name>
    <dbReference type="NCBI Taxonomy" id="6943"/>
    <lineage>
        <taxon>Eukaryota</taxon>
        <taxon>Metazoa</taxon>
        <taxon>Ecdysozoa</taxon>
        <taxon>Arthropoda</taxon>
        <taxon>Chelicerata</taxon>
        <taxon>Arachnida</taxon>
        <taxon>Acari</taxon>
        <taxon>Parasitiformes</taxon>
        <taxon>Ixodida</taxon>
        <taxon>Ixodoidea</taxon>
        <taxon>Ixodidae</taxon>
        <taxon>Amblyomminae</taxon>
        <taxon>Amblyomma</taxon>
    </lineage>
</organism>
<accession>A0AAQ4EIV5</accession>
<keyword evidence="2" id="KW-1185">Reference proteome</keyword>
<sequence length="115" mass="13022">MLLFNTYIALQVNMEMNGGNEPLDPTSQEAVLHTLKLLRQMSPDEVDACLECHLCSDDHRARPAVERLTRTSAFGRERALVERQAVCSSWPSTVQASFTGWLPYANWLQPFNGNR</sequence>
<evidence type="ECO:0000313" key="2">
    <source>
        <dbReference type="Proteomes" id="UP001321473"/>
    </source>
</evidence>
<evidence type="ECO:0000313" key="1">
    <source>
        <dbReference type="EMBL" id="KAK8774687.1"/>
    </source>
</evidence>
<comment type="caution">
    <text evidence="1">The sequence shown here is derived from an EMBL/GenBank/DDBJ whole genome shotgun (WGS) entry which is preliminary data.</text>
</comment>
<dbReference type="AlphaFoldDB" id="A0AAQ4EIV5"/>
<proteinExistence type="predicted"/>
<reference evidence="1 2" key="1">
    <citation type="journal article" date="2023" name="Arcadia Sci">
        <title>De novo assembly of a long-read Amblyomma americanum tick genome.</title>
        <authorList>
            <person name="Chou S."/>
            <person name="Poskanzer K.E."/>
            <person name="Rollins M."/>
            <person name="Thuy-Boun P.S."/>
        </authorList>
    </citation>
    <scope>NUCLEOTIDE SEQUENCE [LARGE SCALE GENOMIC DNA]</scope>
    <source>
        <strain evidence="1">F_SG_1</strain>
        <tissue evidence="1">Salivary glands</tissue>
    </source>
</reference>
<gene>
    <name evidence="1" type="ORF">V5799_010780</name>
</gene>
<dbReference type="EMBL" id="JARKHS020015144">
    <property type="protein sequence ID" value="KAK8774687.1"/>
    <property type="molecule type" value="Genomic_DNA"/>
</dbReference>
<dbReference type="Proteomes" id="UP001321473">
    <property type="component" value="Unassembled WGS sequence"/>
</dbReference>
<protein>
    <submittedName>
        <fullName evidence="1">Uncharacterized protein</fullName>
    </submittedName>
</protein>